<keyword evidence="2" id="KW-1185">Reference proteome</keyword>
<dbReference type="AlphaFoldDB" id="A0A9P9E5J1"/>
<accession>A0A9P9E5J1</accession>
<reference evidence="1" key="1">
    <citation type="journal article" date="2021" name="Nat. Commun.">
        <title>Genetic determinants of endophytism in the Arabidopsis root mycobiome.</title>
        <authorList>
            <person name="Mesny F."/>
            <person name="Miyauchi S."/>
            <person name="Thiergart T."/>
            <person name="Pickel B."/>
            <person name="Atanasova L."/>
            <person name="Karlsson M."/>
            <person name="Huettel B."/>
            <person name="Barry K.W."/>
            <person name="Haridas S."/>
            <person name="Chen C."/>
            <person name="Bauer D."/>
            <person name="Andreopoulos W."/>
            <person name="Pangilinan J."/>
            <person name="LaButti K."/>
            <person name="Riley R."/>
            <person name="Lipzen A."/>
            <person name="Clum A."/>
            <person name="Drula E."/>
            <person name="Henrissat B."/>
            <person name="Kohler A."/>
            <person name="Grigoriev I.V."/>
            <person name="Martin F.M."/>
            <person name="Hacquard S."/>
        </authorList>
    </citation>
    <scope>NUCLEOTIDE SEQUENCE</scope>
    <source>
        <strain evidence="1">MPI-CAGE-AT-0147</strain>
    </source>
</reference>
<evidence type="ECO:0000313" key="1">
    <source>
        <dbReference type="EMBL" id="KAH7130962.1"/>
    </source>
</evidence>
<comment type="caution">
    <text evidence="1">The sequence shown here is derived from an EMBL/GenBank/DDBJ whole genome shotgun (WGS) entry which is preliminary data.</text>
</comment>
<evidence type="ECO:0008006" key="3">
    <source>
        <dbReference type="Google" id="ProtNLM"/>
    </source>
</evidence>
<dbReference type="EMBL" id="JAGMUV010000017">
    <property type="protein sequence ID" value="KAH7130962.1"/>
    <property type="molecule type" value="Genomic_DNA"/>
</dbReference>
<evidence type="ECO:0000313" key="2">
    <source>
        <dbReference type="Proteomes" id="UP000738349"/>
    </source>
</evidence>
<sequence length="343" mass="39428">LLDRNLEDYWAKLEANQPTGRVVGYIRKCMETLTCAQDSMKHSCRVSRRCNLDLPFNPDDYADLRRHLEFLLLIRPSKRGPPELLDPSTLTQIQKRLIDANLLRRHHTVVARIHSQEAPQVHGSELSPCYLKVQSPGTVIDTDAELPIPPPIPPGWSPGKCPCCSQFVGMEERFDSKLWSQHIDANMLPYTCIIEECPSPAVFFATKEEWDAHVTADHAPRWVCTDCSYSKPIFRTENKCEDHLYTTHRIVYTQVEDELDRLKTIPRGISKCPICPFSGQPDYYNTVDHVMKHVREFSLRSLPWPKPITHDLTRPVGTFNLPADKGHAERLLHWITRVSSEPF</sequence>
<dbReference type="PANTHER" id="PTHR35391">
    <property type="entry name" value="C2H2-TYPE DOMAIN-CONTAINING PROTEIN-RELATED"/>
    <property type="match status" value="1"/>
</dbReference>
<feature type="non-terminal residue" evidence="1">
    <location>
        <position position="1"/>
    </location>
</feature>
<protein>
    <recommendedName>
        <fullName evidence="3">C2H2-type domain-containing protein</fullName>
    </recommendedName>
</protein>
<dbReference type="OrthoDB" id="20872at2759"/>
<feature type="non-terminal residue" evidence="1">
    <location>
        <position position="343"/>
    </location>
</feature>
<name>A0A9P9E5J1_9HYPO</name>
<organism evidence="1 2">
    <name type="scientific">Dactylonectria macrodidyma</name>
    <dbReference type="NCBI Taxonomy" id="307937"/>
    <lineage>
        <taxon>Eukaryota</taxon>
        <taxon>Fungi</taxon>
        <taxon>Dikarya</taxon>
        <taxon>Ascomycota</taxon>
        <taxon>Pezizomycotina</taxon>
        <taxon>Sordariomycetes</taxon>
        <taxon>Hypocreomycetidae</taxon>
        <taxon>Hypocreales</taxon>
        <taxon>Nectriaceae</taxon>
        <taxon>Dactylonectria</taxon>
    </lineage>
</organism>
<gene>
    <name evidence="1" type="ORF">EDB81DRAFT_609040</name>
</gene>
<dbReference type="PANTHER" id="PTHR35391:SF7">
    <property type="entry name" value="C2H2-TYPE DOMAIN-CONTAINING PROTEIN"/>
    <property type="match status" value="1"/>
</dbReference>
<dbReference type="Proteomes" id="UP000738349">
    <property type="component" value="Unassembled WGS sequence"/>
</dbReference>
<proteinExistence type="predicted"/>